<dbReference type="GeneID" id="54576212"/>
<proteinExistence type="predicted"/>
<accession>A0A6A6HS32</accession>
<protein>
    <submittedName>
        <fullName evidence="1">Uncharacterized protein</fullName>
    </submittedName>
</protein>
<feature type="non-terminal residue" evidence="1">
    <location>
        <position position="1"/>
    </location>
</feature>
<evidence type="ECO:0000313" key="2">
    <source>
        <dbReference type="Proteomes" id="UP000800094"/>
    </source>
</evidence>
<dbReference type="AlphaFoldDB" id="A0A6A6HS32"/>
<organism evidence="1 2">
    <name type="scientific">Trematosphaeria pertusa</name>
    <dbReference type="NCBI Taxonomy" id="390896"/>
    <lineage>
        <taxon>Eukaryota</taxon>
        <taxon>Fungi</taxon>
        <taxon>Dikarya</taxon>
        <taxon>Ascomycota</taxon>
        <taxon>Pezizomycotina</taxon>
        <taxon>Dothideomycetes</taxon>
        <taxon>Pleosporomycetidae</taxon>
        <taxon>Pleosporales</taxon>
        <taxon>Massarineae</taxon>
        <taxon>Trematosphaeriaceae</taxon>
        <taxon>Trematosphaeria</taxon>
    </lineage>
</organism>
<dbReference type="RefSeq" id="XP_033675357.1">
    <property type="nucleotide sequence ID" value="XM_033822882.1"/>
</dbReference>
<keyword evidence="2" id="KW-1185">Reference proteome</keyword>
<dbReference type="Proteomes" id="UP000800094">
    <property type="component" value="Unassembled WGS sequence"/>
</dbReference>
<sequence length="119" mass="14304">IEHLHTYLETFYEAIIMVEGRKTIVGDHIQTLDWLMDQMDAARNHFLNLSRARRRNQEIPPSKAKYLSDCVYEAWLKAEKYFKLADDILYYYAALILDPTVKLDWFKAAWDTHLEKKHW</sequence>
<evidence type="ECO:0000313" key="1">
    <source>
        <dbReference type="EMBL" id="KAF2240353.1"/>
    </source>
</evidence>
<dbReference type="EMBL" id="ML987219">
    <property type="protein sequence ID" value="KAF2240353.1"/>
    <property type="molecule type" value="Genomic_DNA"/>
</dbReference>
<dbReference type="OrthoDB" id="3699836at2759"/>
<reference evidence="1" key="1">
    <citation type="journal article" date="2020" name="Stud. Mycol.">
        <title>101 Dothideomycetes genomes: a test case for predicting lifestyles and emergence of pathogens.</title>
        <authorList>
            <person name="Haridas S."/>
            <person name="Albert R."/>
            <person name="Binder M."/>
            <person name="Bloem J."/>
            <person name="Labutti K."/>
            <person name="Salamov A."/>
            <person name="Andreopoulos B."/>
            <person name="Baker S."/>
            <person name="Barry K."/>
            <person name="Bills G."/>
            <person name="Bluhm B."/>
            <person name="Cannon C."/>
            <person name="Castanera R."/>
            <person name="Culley D."/>
            <person name="Daum C."/>
            <person name="Ezra D."/>
            <person name="Gonzalez J."/>
            <person name="Henrissat B."/>
            <person name="Kuo A."/>
            <person name="Liang C."/>
            <person name="Lipzen A."/>
            <person name="Lutzoni F."/>
            <person name="Magnuson J."/>
            <person name="Mondo S."/>
            <person name="Nolan M."/>
            <person name="Ohm R."/>
            <person name="Pangilinan J."/>
            <person name="Park H.-J."/>
            <person name="Ramirez L."/>
            <person name="Alfaro M."/>
            <person name="Sun H."/>
            <person name="Tritt A."/>
            <person name="Yoshinaga Y."/>
            <person name="Zwiers L.-H."/>
            <person name="Turgeon B."/>
            <person name="Goodwin S."/>
            <person name="Spatafora J."/>
            <person name="Crous P."/>
            <person name="Grigoriev I."/>
        </authorList>
    </citation>
    <scope>NUCLEOTIDE SEQUENCE</scope>
    <source>
        <strain evidence="1">CBS 122368</strain>
    </source>
</reference>
<name>A0A6A6HS32_9PLEO</name>
<feature type="non-terminal residue" evidence="1">
    <location>
        <position position="119"/>
    </location>
</feature>
<gene>
    <name evidence="1" type="ORF">BU26DRAFT_407530</name>
</gene>